<keyword evidence="2" id="KW-1185">Reference proteome</keyword>
<organism evidence="1 2">
    <name type="scientific">Porites evermanni</name>
    <dbReference type="NCBI Taxonomy" id="104178"/>
    <lineage>
        <taxon>Eukaryota</taxon>
        <taxon>Metazoa</taxon>
        <taxon>Cnidaria</taxon>
        <taxon>Anthozoa</taxon>
        <taxon>Hexacorallia</taxon>
        <taxon>Scleractinia</taxon>
        <taxon>Fungiina</taxon>
        <taxon>Poritidae</taxon>
        <taxon>Porites</taxon>
    </lineage>
</organism>
<comment type="caution">
    <text evidence="1">The sequence shown here is derived from an EMBL/GenBank/DDBJ whole genome shotgun (WGS) entry which is preliminary data.</text>
</comment>
<sequence length="118" mass="12965">VREVLGSAHCVVIEEPGSRHHVVGEELGLVRCVVIDRRNLDPCNVWFVHHVIDATCGASYSNTCNCHCGHTYYGASTGDSSKAPYGSKANPGFSCKDINTNNRKQNGIYWIRLTGMIQ</sequence>
<proteinExistence type="predicted"/>
<accession>A0ABN8LK19</accession>
<reference evidence="1 2" key="1">
    <citation type="submission" date="2022-05" db="EMBL/GenBank/DDBJ databases">
        <authorList>
            <consortium name="Genoscope - CEA"/>
            <person name="William W."/>
        </authorList>
    </citation>
    <scope>NUCLEOTIDE SEQUENCE [LARGE SCALE GENOMIC DNA]</scope>
</reference>
<protein>
    <submittedName>
        <fullName evidence="1">Uncharacterized protein</fullName>
    </submittedName>
</protein>
<name>A0ABN8LK19_9CNID</name>
<feature type="non-terminal residue" evidence="1">
    <location>
        <position position="1"/>
    </location>
</feature>
<evidence type="ECO:0000313" key="2">
    <source>
        <dbReference type="Proteomes" id="UP001159427"/>
    </source>
</evidence>
<dbReference type="Proteomes" id="UP001159427">
    <property type="component" value="Unassembled WGS sequence"/>
</dbReference>
<gene>
    <name evidence="1" type="ORF">PEVE_00037855</name>
</gene>
<evidence type="ECO:0000313" key="1">
    <source>
        <dbReference type="EMBL" id="CAH3017479.1"/>
    </source>
</evidence>
<dbReference type="EMBL" id="CALNXI010000063">
    <property type="protein sequence ID" value="CAH3017479.1"/>
    <property type="molecule type" value="Genomic_DNA"/>
</dbReference>